<gene>
    <name evidence="2" type="ORF">GCM10023149_00970</name>
</gene>
<accession>A0ABP8FMZ8</accession>
<feature type="compositionally biased region" description="Basic and acidic residues" evidence="1">
    <location>
        <begin position="97"/>
        <end position="112"/>
    </location>
</feature>
<evidence type="ECO:0000313" key="3">
    <source>
        <dbReference type="Proteomes" id="UP001500582"/>
    </source>
</evidence>
<feature type="region of interest" description="Disordered" evidence="1">
    <location>
        <begin position="1"/>
        <end position="126"/>
    </location>
</feature>
<feature type="compositionally biased region" description="Basic and acidic residues" evidence="1">
    <location>
        <begin position="29"/>
        <end position="42"/>
    </location>
</feature>
<name>A0ABP8FMZ8_9SPHI</name>
<organism evidence="2 3">
    <name type="scientific">Mucilaginibacter gynuensis</name>
    <dbReference type="NCBI Taxonomy" id="1302236"/>
    <lineage>
        <taxon>Bacteria</taxon>
        <taxon>Pseudomonadati</taxon>
        <taxon>Bacteroidota</taxon>
        <taxon>Sphingobacteriia</taxon>
        <taxon>Sphingobacteriales</taxon>
        <taxon>Sphingobacteriaceae</taxon>
        <taxon>Mucilaginibacter</taxon>
    </lineage>
</organism>
<proteinExistence type="predicted"/>
<reference evidence="3" key="1">
    <citation type="journal article" date="2019" name="Int. J. Syst. Evol. Microbiol.">
        <title>The Global Catalogue of Microorganisms (GCM) 10K type strain sequencing project: providing services to taxonomists for standard genome sequencing and annotation.</title>
        <authorList>
            <consortium name="The Broad Institute Genomics Platform"/>
            <consortium name="The Broad Institute Genome Sequencing Center for Infectious Disease"/>
            <person name="Wu L."/>
            <person name="Ma J."/>
        </authorList>
    </citation>
    <scope>NUCLEOTIDE SEQUENCE [LARGE SCALE GENOMIC DNA]</scope>
    <source>
        <strain evidence="3">JCM 17705</strain>
    </source>
</reference>
<sequence>MTAYKDEELNDNLNQSAEDNTEAKPNAYRVEDENAMEEKDLKGILGGEMKDSNAPGMEGEGAGGHKFGEINNTPSGDDKNNPSRNAGYSNGYFARTEPSDEHPENNNFKADDKDDYQEGTVGNNGE</sequence>
<evidence type="ECO:0000313" key="2">
    <source>
        <dbReference type="EMBL" id="GAA4307421.1"/>
    </source>
</evidence>
<comment type="caution">
    <text evidence="2">The sequence shown here is derived from an EMBL/GenBank/DDBJ whole genome shotgun (WGS) entry which is preliminary data.</text>
</comment>
<protein>
    <submittedName>
        <fullName evidence="2">Uncharacterized protein</fullName>
    </submittedName>
</protein>
<dbReference type="Proteomes" id="UP001500582">
    <property type="component" value="Unassembled WGS sequence"/>
</dbReference>
<evidence type="ECO:0000256" key="1">
    <source>
        <dbReference type="SAM" id="MobiDB-lite"/>
    </source>
</evidence>
<keyword evidence="3" id="KW-1185">Reference proteome</keyword>
<dbReference type="EMBL" id="BAABFT010000001">
    <property type="protein sequence ID" value="GAA4307421.1"/>
    <property type="molecule type" value="Genomic_DNA"/>
</dbReference>
<dbReference type="RefSeq" id="WP_345209006.1">
    <property type="nucleotide sequence ID" value="NZ_BAABFT010000001.1"/>
</dbReference>